<sequence>MSTRGSNKVSSRPAVNKDIITQKQKSTSRVVENKRQSTGCCATRGSNRESCYCIPGISKETLICKRNYVSKVAGNKRCASGSCGIKLPKRSELSPVRFLKHLSSKIAKGLCFSSLWEKHSPTAVSSSGRSKQSVIPVDSHRTEAIEDCIEFINSSSSLPRSNSVSANTS</sequence>
<keyword evidence="2" id="KW-1185">Reference proteome</keyword>
<evidence type="ECO:0000313" key="1">
    <source>
        <dbReference type="EMBL" id="KAJ0020086.1"/>
    </source>
</evidence>
<reference evidence="2" key="1">
    <citation type="journal article" date="2023" name="G3 (Bethesda)">
        <title>Genome assembly and association tests identify interacting loci associated with vigor, precocity, and sex in interspecific pistachio rootstocks.</title>
        <authorList>
            <person name="Palmer W."/>
            <person name="Jacygrad E."/>
            <person name="Sagayaradj S."/>
            <person name="Cavanaugh K."/>
            <person name="Han R."/>
            <person name="Bertier L."/>
            <person name="Beede B."/>
            <person name="Kafkas S."/>
            <person name="Golino D."/>
            <person name="Preece J."/>
            <person name="Michelmore R."/>
        </authorList>
    </citation>
    <scope>NUCLEOTIDE SEQUENCE [LARGE SCALE GENOMIC DNA]</scope>
</reference>
<protein>
    <submittedName>
        <fullName evidence="1">Uncharacterized protein</fullName>
    </submittedName>
</protein>
<comment type="caution">
    <text evidence="1">The sequence shown here is derived from an EMBL/GenBank/DDBJ whole genome shotgun (WGS) entry which is preliminary data.</text>
</comment>
<gene>
    <name evidence="1" type="ORF">Pint_32580</name>
</gene>
<accession>A0ACC0XM18</accession>
<proteinExistence type="predicted"/>
<dbReference type="EMBL" id="CM047746">
    <property type="protein sequence ID" value="KAJ0020086.1"/>
    <property type="molecule type" value="Genomic_DNA"/>
</dbReference>
<organism evidence="1 2">
    <name type="scientific">Pistacia integerrima</name>
    <dbReference type="NCBI Taxonomy" id="434235"/>
    <lineage>
        <taxon>Eukaryota</taxon>
        <taxon>Viridiplantae</taxon>
        <taxon>Streptophyta</taxon>
        <taxon>Embryophyta</taxon>
        <taxon>Tracheophyta</taxon>
        <taxon>Spermatophyta</taxon>
        <taxon>Magnoliopsida</taxon>
        <taxon>eudicotyledons</taxon>
        <taxon>Gunneridae</taxon>
        <taxon>Pentapetalae</taxon>
        <taxon>rosids</taxon>
        <taxon>malvids</taxon>
        <taxon>Sapindales</taxon>
        <taxon>Anacardiaceae</taxon>
        <taxon>Pistacia</taxon>
    </lineage>
</organism>
<name>A0ACC0XM18_9ROSI</name>
<dbReference type="Proteomes" id="UP001163603">
    <property type="component" value="Chromosome 11"/>
</dbReference>
<evidence type="ECO:0000313" key="2">
    <source>
        <dbReference type="Proteomes" id="UP001163603"/>
    </source>
</evidence>